<dbReference type="AlphaFoldDB" id="A0A8H6FH35"/>
<dbReference type="Proteomes" id="UP000578531">
    <property type="component" value="Unassembled WGS sequence"/>
</dbReference>
<feature type="transmembrane region" description="Helical" evidence="7">
    <location>
        <begin position="56"/>
        <end position="80"/>
    </location>
</feature>
<feature type="transmembrane region" description="Helical" evidence="7">
    <location>
        <begin position="92"/>
        <end position="115"/>
    </location>
</feature>
<comment type="subcellular location">
    <subcellularLocation>
        <location evidence="1">Membrane</location>
        <topology evidence="1">Multi-pass membrane protein</topology>
    </subcellularLocation>
</comment>
<name>A0A8H6FH35_9LECA</name>
<keyword evidence="2 7" id="KW-0812">Transmembrane</keyword>
<feature type="transmembrane region" description="Helical" evidence="7">
    <location>
        <begin position="12"/>
        <end position="36"/>
    </location>
</feature>
<evidence type="ECO:0000256" key="3">
    <source>
        <dbReference type="ARBA" id="ARBA00022989"/>
    </source>
</evidence>
<evidence type="ECO:0000256" key="5">
    <source>
        <dbReference type="ARBA" id="ARBA00038359"/>
    </source>
</evidence>
<dbReference type="Pfam" id="PF20684">
    <property type="entry name" value="Fung_rhodopsin"/>
    <property type="match status" value="1"/>
</dbReference>
<keyword evidence="10" id="KW-1185">Reference proteome</keyword>
<protein>
    <recommendedName>
        <fullName evidence="8">Rhodopsin domain-containing protein</fullName>
    </recommendedName>
</protein>
<dbReference type="RefSeq" id="XP_037159134.1">
    <property type="nucleotide sequence ID" value="XM_037313956.1"/>
</dbReference>
<feature type="transmembrane region" description="Helical" evidence="7">
    <location>
        <begin position="177"/>
        <end position="197"/>
    </location>
</feature>
<evidence type="ECO:0000259" key="8">
    <source>
        <dbReference type="Pfam" id="PF20684"/>
    </source>
</evidence>
<dbReference type="EMBL" id="JACCJC010000083">
    <property type="protein sequence ID" value="KAF6227643.1"/>
    <property type="molecule type" value="Genomic_DNA"/>
</dbReference>
<dbReference type="PANTHER" id="PTHR33048:SF47">
    <property type="entry name" value="INTEGRAL MEMBRANE PROTEIN-RELATED"/>
    <property type="match status" value="1"/>
</dbReference>
<dbReference type="PANTHER" id="PTHR33048">
    <property type="entry name" value="PTH11-LIKE INTEGRAL MEMBRANE PROTEIN (AFU_ORTHOLOGUE AFUA_5G11245)"/>
    <property type="match status" value="1"/>
</dbReference>
<reference evidence="9 10" key="1">
    <citation type="journal article" date="2020" name="Genomics">
        <title>Complete, high-quality genomes from long-read metagenomic sequencing of two wolf lichen thalli reveals enigmatic genome architecture.</title>
        <authorList>
            <person name="McKenzie S.K."/>
            <person name="Walston R.F."/>
            <person name="Allen J.L."/>
        </authorList>
    </citation>
    <scope>NUCLEOTIDE SEQUENCE [LARGE SCALE GENOMIC DNA]</scope>
    <source>
        <strain evidence="9">WasteWater2</strain>
    </source>
</reference>
<comment type="caution">
    <text evidence="9">The sequence shown here is derived from an EMBL/GenBank/DDBJ whole genome shotgun (WGS) entry which is preliminary data.</text>
</comment>
<evidence type="ECO:0000313" key="9">
    <source>
        <dbReference type="EMBL" id="KAF6227643.1"/>
    </source>
</evidence>
<evidence type="ECO:0000256" key="4">
    <source>
        <dbReference type="ARBA" id="ARBA00023136"/>
    </source>
</evidence>
<evidence type="ECO:0000256" key="7">
    <source>
        <dbReference type="SAM" id="Phobius"/>
    </source>
</evidence>
<dbReference type="InterPro" id="IPR049326">
    <property type="entry name" value="Rhodopsin_dom_fungi"/>
</dbReference>
<dbReference type="GeneID" id="59293720"/>
<comment type="similarity">
    <text evidence="5">Belongs to the SAT4 family.</text>
</comment>
<evidence type="ECO:0000256" key="1">
    <source>
        <dbReference type="ARBA" id="ARBA00004141"/>
    </source>
</evidence>
<proteinExistence type="inferred from homology"/>
<keyword evidence="4 7" id="KW-0472">Membrane</keyword>
<sequence length="304" mass="33538">MSKLGLWYDDWLIIAASCCATACLASAIWIVTVLRLKPDPGDYARSLRAVSDVLKGTFISEICWTIAICIVKCSILTFYWRLFRLQGGAVRIAIWAFFVVVVCWGIAVGVATIFQCSPIQYMWEPTIPGRCITDTYWFFVGSSIPHIITDLALIGLPMPRIWKLQMPRSQKITVSAILGLGGLVTVVSFFRVINLTRSNGEKATNEVSLLIWTGVEVNMSIVCACLPCLRPIITLIFGKLKSLREHKSTHERGSELPMDMLKLDSPAAVLAVSRQQSWGEGERPMLDSSADAEDGAPGHVDLGD</sequence>
<dbReference type="OrthoDB" id="5417844at2759"/>
<gene>
    <name evidence="9" type="ORF">HO173_012083</name>
</gene>
<evidence type="ECO:0000256" key="6">
    <source>
        <dbReference type="SAM" id="MobiDB-lite"/>
    </source>
</evidence>
<evidence type="ECO:0000313" key="10">
    <source>
        <dbReference type="Proteomes" id="UP000578531"/>
    </source>
</evidence>
<dbReference type="InterPro" id="IPR052337">
    <property type="entry name" value="SAT4-like"/>
</dbReference>
<evidence type="ECO:0000256" key="2">
    <source>
        <dbReference type="ARBA" id="ARBA00022692"/>
    </source>
</evidence>
<feature type="domain" description="Rhodopsin" evidence="8">
    <location>
        <begin position="5"/>
        <end position="233"/>
    </location>
</feature>
<organism evidence="9 10">
    <name type="scientific">Letharia columbiana</name>
    <dbReference type="NCBI Taxonomy" id="112416"/>
    <lineage>
        <taxon>Eukaryota</taxon>
        <taxon>Fungi</taxon>
        <taxon>Dikarya</taxon>
        <taxon>Ascomycota</taxon>
        <taxon>Pezizomycotina</taxon>
        <taxon>Lecanoromycetes</taxon>
        <taxon>OSLEUM clade</taxon>
        <taxon>Lecanoromycetidae</taxon>
        <taxon>Lecanorales</taxon>
        <taxon>Lecanorineae</taxon>
        <taxon>Parmeliaceae</taxon>
        <taxon>Letharia</taxon>
    </lineage>
</organism>
<dbReference type="GO" id="GO:0016020">
    <property type="term" value="C:membrane"/>
    <property type="evidence" value="ECO:0007669"/>
    <property type="project" value="UniProtKB-SubCell"/>
</dbReference>
<feature type="region of interest" description="Disordered" evidence="6">
    <location>
        <begin position="275"/>
        <end position="304"/>
    </location>
</feature>
<accession>A0A8H6FH35</accession>
<keyword evidence="3 7" id="KW-1133">Transmembrane helix</keyword>